<evidence type="ECO:0000313" key="19">
    <source>
        <dbReference type="Proteomes" id="UP000293036"/>
    </source>
</evidence>
<dbReference type="GO" id="GO:0003677">
    <property type="term" value="F:DNA binding"/>
    <property type="evidence" value="ECO:0007669"/>
    <property type="project" value="UniProtKB-KW"/>
</dbReference>
<sequence length="1064" mass="116528">MTTHIFDQSQQAVLDNCVAPCALSVIGAPGSGKTELLKRAVLHVAAENPRARIAVLSPDRRAATQLRNDLSIALGGLTDAIAVQSINAFAFKIISEYAQLHGRLEPQLISGPDQDVILKEIFDLVDEGMLSVADLDFVDDDAAQLPAYRAEFRDLITRAAELGLGVDELRDLGEKHNRPAWIRGAQIMAAYEGALAAQASAHSTNPDRIDHARLMSNAAGVLHAWDDVHLETVGKAVEKPRWDWVFVDDVQNATLSVLKLLNQLQDDGASVVVFGNPDLAVQGFRGGIAQLPTMLSRAQRDMGIGAQQLILSSVYRGNSELRRLARRIESGIHVAGVAKHRRAEMNAEHHAEICGELGTDMQAKGECAGDSAAPITLLAAATFTAQMEEIGAEFRRLHLHEGVPYGEMAIITRSHSVHSAIRRALVRMGVPVEAISSAIPLREQPAVRALLDLLHLALDDPAEILVADIERVLAGRLTDIDSVQLRKIRRELHGWELYSGGVRTEQEVLMQLVRNPNDQVLRNISSIGNIANVIVRIRKAKVAERSADEVLWEAWNSLGIAEKWRADALGQGVLADVANADLDAVIQLFRVAQRLNDRKIQFAGIDRFLEDIELQDLPEDSIARTGVGGDEVSLGTPSSVIGRSWDHVVIAEVNQGVWPNTRLRNPISRVPELVSVVVGAVLSGGTVVAEQSQSEVLDDELRMLLQAVSRAKKTVTIAFESNSDSMPSSFVEWLCRSENLEVTSVTRDKEVISHVDAVVGRLRQISQLNDSETAGRAQVLLDRLKDSGFREADSDTWVDLMALSTDAEVIDGKSIISPSKVEGVLRCPMREFLSGIGAQSTEDMLAADLGTLIHKIAEEHPNGSEEELRQAMDDNWHILDLDDELLSSQRLRSRAEMMISNLAKHISEAPSEVRVEVPAFYEADDFVVRARIDRLEFSPDSPHKVSVVDLKTGKTVPTKAEVSVHPQLLTYQWLVNKGAIAGQDADRPPSEVDKAQLIFLGSARKTFPIQEAANEEMLQLAEQNVETVARLQRGPDFPARLGEFCGNCDYQGICPALEGKRVFS</sequence>
<dbReference type="PANTHER" id="PTHR11070">
    <property type="entry name" value="UVRD / RECB / PCRA DNA HELICASE FAMILY MEMBER"/>
    <property type="match status" value="1"/>
</dbReference>
<evidence type="ECO:0000256" key="8">
    <source>
        <dbReference type="ARBA" id="ARBA00022840"/>
    </source>
</evidence>
<keyword evidence="19" id="KW-1185">Reference proteome</keyword>
<keyword evidence="6 15" id="KW-0347">Helicase</keyword>
<dbReference type="SUPFAM" id="SSF52540">
    <property type="entry name" value="P-loop containing nucleoside triphosphate hydrolases"/>
    <property type="match status" value="1"/>
</dbReference>
<evidence type="ECO:0000256" key="11">
    <source>
        <dbReference type="ARBA" id="ARBA00023235"/>
    </source>
</evidence>
<dbReference type="Gene3D" id="1.10.486.10">
    <property type="entry name" value="PCRA, domain 4"/>
    <property type="match status" value="1"/>
</dbReference>
<comment type="catalytic activity">
    <reaction evidence="14">
        <text>ATP + H2O = ADP + phosphate + H(+)</text>
        <dbReference type="Rhea" id="RHEA:13065"/>
        <dbReference type="ChEBI" id="CHEBI:15377"/>
        <dbReference type="ChEBI" id="CHEBI:15378"/>
        <dbReference type="ChEBI" id="CHEBI:30616"/>
        <dbReference type="ChEBI" id="CHEBI:43474"/>
        <dbReference type="ChEBI" id="CHEBI:456216"/>
        <dbReference type="EC" id="5.6.2.4"/>
    </reaction>
</comment>
<dbReference type="OrthoDB" id="5240387at2"/>
<keyword evidence="3 15" id="KW-0547">Nucleotide-binding</keyword>
<dbReference type="GO" id="GO:0000725">
    <property type="term" value="P:recombinational repair"/>
    <property type="evidence" value="ECO:0007669"/>
    <property type="project" value="TreeGrafter"/>
</dbReference>
<feature type="binding site" evidence="15">
    <location>
        <begin position="27"/>
        <end position="34"/>
    </location>
    <ligand>
        <name>ATP</name>
        <dbReference type="ChEBI" id="CHEBI:30616"/>
    </ligand>
</feature>
<evidence type="ECO:0000256" key="7">
    <source>
        <dbReference type="ARBA" id="ARBA00022839"/>
    </source>
</evidence>
<evidence type="ECO:0000256" key="3">
    <source>
        <dbReference type="ARBA" id="ARBA00022741"/>
    </source>
</evidence>
<feature type="domain" description="UvrD-like helicase ATP-binding" evidence="16">
    <location>
        <begin position="6"/>
        <end position="318"/>
    </location>
</feature>
<dbReference type="GO" id="GO:0005524">
    <property type="term" value="F:ATP binding"/>
    <property type="evidence" value="ECO:0007669"/>
    <property type="project" value="UniProtKB-UniRule"/>
</dbReference>
<dbReference type="Pfam" id="PF00580">
    <property type="entry name" value="UvrD-helicase"/>
    <property type="match status" value="1"/>
</dbReference>
<evidence type="ECO:0000256" key="2">
    <source>
        <dbReference type="ARBA" id="ARBA00022722"/>
    </source>
</evidence>
<dbReference type="InterPro" id="IPR013986">
    <property type="entry name" value="DExx_box_DNA_helicase_dom_sf"/>
</dbReference>
<keyword evidence="7" id="KW-0269">Exonuclease</keyword>
<keyword evidence="2" id="KW-0540">Nuclease</keyword>
<dbReference type="GO" id="GO:0043138">
    <property type="term" value="F:3'-5' DNA helicase activity"/>
    <property type="evidence" value="ECO:0007669"/>
    <property type="project" value="UniProtKB-EC"/>
</dbReference>
<dbReference type="EC" id="5.6.2.4" evidence="13"/>
<evidence type="ECO:0000259" key="17">
    <source>
        <dbReference type="PROSITE" id="PS51217"/>
    </source>
</evidence>
<dbReference type="GO" id="GO:0004527">
    <property type="term" value="F:exonuclease activity"/>
    <property type="evidence" value="ECO:0007669"/>
    <property type="project" value="UniProtKB-KW"/>
</dbReference>
<dbReference type="Pfam" id="PF13361">
    <property type="entry name" value="UvrD_C"/>
    <property type="match status" value="1"/>
</dbReference>
<comment type="similarity">
    <text evidence="1">Belongs to the helicase family. UvrD subfamily.</text>
</comment>
<evidence type="ECO:0000256" key="4">
    <source>
        <dbReference type="ARBA" id="ARBA00022763"/>
    </source>
</evidence>
<dbReference type="Gene3D" id="3.40.50.300">
    <property type="entry name" value="P-loop containing nucleotide triphosphate hydrolases"/>
    <property type="match status" value="2"/>
</dbReference>
<evidence type="ECO:0000256" key="1">
    <source>
        <dbReference type="ARBA" id="ARBA00009922"/>
    </source>
</evidence>
<dbReference type="RefSeq" id="WP_131280711.1">
    <property type="nucleotide sequence ID" value="NZ_JBHSLR010000009.1"/>
</dbReference>
<dbReference type="Gene3D" id="1.10.10.160">
    <property type="match status" value="1"/>
</dbReference>
<evidence type="ECO:0000313" key="18">
    <source>
        <dbReference type="EMBL" id="TBW22122.1"/>
    </source>
</evidence>
<comment type="caution">
    <text evidence="18">The sequence shown here is derived from an EMBL/GenBank/DDBJ whole genome shotgun (WGS) entry which is preliminary data.</text>
</comment>
<dbReference type="InterPro" id="IPR011604">
    <property type="entry name" value="PDDEXK-like_dom_sf"/>
</dbReference>
<dbReference type="Pfam" id="PF12705">
    <property type="entry name" value="PDDEXK_1"/>
    <property type="match status" value="1"/>
</dbReference>
<evidence type="ECO:0000256" key="13">
    <source>
        <dbReference type="ARBA" id="ARBA00034808"/>
    </source>
</evidence>
<proteinExistence type="inferred from homology"/>
<dbReference type="Proteomes" id="UP000293036">
    <property type="component" value="Unassembled WGS sequence"/>
</dbReference>
<keyword evidence="10" id="KW-0234">DNA repair</keyword>
<comment type="catalytic activity">
    <reaction evidence="12">
        <text>Couples ATP hydrolysis with the unwinding of duplex DNA by translocating in the 3'-5' direction.</text>
        <dbReference type="EC" id="5.6.2.4"/>
    </reaction>
</comment>
<reference evidence="18 19" key="1">
    <citation type="submission" date="2019-02" db="EMBL/GenBank/DDBJ databases">
        <title>Arcanobacterium bovis sp. nov., isolated from the milk of a cow with mastitis.</title>
        <authorList>
            <person name="Sammra O."/>
            <person name="Foster G."/>
            <person name="Hassan A."/>
            <person name="Alssahen M."/>
            <person name="Laemmler C."/>
            <person name="Borowiak M."/>
            <person name="Malorny B."/>
            <person name="Abdulmawjood A."/>
        </authorList>
    </citation>
    <scope>NUCLEOTIDE SEQUENCE [LARGE SCALE GENOMIC DNA]</scope>
    <source>
        <strain evidence="18 19">C605018/01/1</strain>
    </source>
</reference>
<evidence type="ECO:0000256" key="10">
    <source>
        <dbReference type="ARBA" id="ARBA00023204"/>
    </source>
</evidence>
<dbReference type="InterPro" id="IPR014017">
    <property type="entry name" value="DNA_helicase_UvrD-like_C"/>
</dbReference>
<dbReference type="AlphaFoldDB" id="A0A4V2KR49"/>
<evidence type="ECO:0000256" key="6">
    <source>
        <dbReference type="ARBA" id="ARBA00022806"/>
    </source>
</evidence>
<evidence type="ECO:0000256" key="12">
    <source>
        <dbReference type="ARBA" id="ARBA00034617"/>
    </source>
</evidence>
<dbReference type="PROSITE" id="PS51217">
    <property type="entry name" value="UVRD_HELICASE_CTER"/>
    <property type="match status" value="1"/>
</dbReference>
<keyword evidence="4" id="KW-0227">DNA damage</keyword>
<dbReference type="InterPro" id="IPR014016">
    <property type="entry name" value="UvrD-like_ATP-bd"/>
</dbReference>
<evidence type="ECO:0000259" key="16">
    <source>
        <dbReference type="PROSITE" id="PS51198"/>
    </source>
</evidence>
<evidence type="ECO:0000256" key="9">
    <source>
        <dbReference type="ARBA" id="ARBA00023125"/>
    </source>
</evidence>
<accession>A0A4V2KR49</accession>
<dbReference type="Gene3D" id="3.90.320.10">
    <property type="match status" value="1"/>
</dbReference>
<evidence type="ECO:0000256" key="14">
    <source>
        <dbReference type="ARBA" id="ARBA00048988"/>
    </source>
</evidence>
<protein>
    <recommendedName>
        <fullName evidence="13">DNA 3'-5' helicase</fullName>
        <ecNumber evidence="13">5.6.2.4</ecNumber>
    </recommendedName>
</protein>
<gene>
    <name evidence="18" type="ORF">EZJ44_04665</name>
</gene>
<evidence type="ECO:0000256" key="15">
    <source>
        <dbReference type="PROSITE-ProRule" id="PRU00560"/>
    </source>
</evidence>
<evidence type="ECO:0000256" key="5">
    <source>
        <dbReference type="ARBA" id="ARBA00022801"/>
    </source>
</evidence>
<keyword evidence="11" id="KW-0413">Isomerase</keyword>
<dbReference type="PANTHER" id="PTHR11070:SF59">
    <property type="entry name" value="DNA 3'-5' HELICASE"/>
    <property type="match status" value="1"/>
</dbReference>
<dbReference type="EMBL" id="SJDT01000003">
    <property type="protein sequence ID" value="TBW22122.1"/>
    <property type="molecule type" value="Genomic_DNA"/>
</dbReference>
<dbReference type="InterPro" id="IPR000212">
    <property type="entry name" value="DNA_helicase_UvrD/REP"/>
</dbReference>
<dbReference type="GO" id="GO:0033202">
    <property type="term" value="C:DNA helicase complex"/>
    <property type="evidence" value="ECO:0007669"/>
    <property type="project" value="TreeGrafter"/>
</dbReference>
<dbReference type="GO" id="GO:0005829">
    <property type="term" value="C:cytosol"/>
    <property type="evidence" value="ECO:0007669"/>
    <property type="project" value="TreeGrafter"/>
</dbReference>
<dbReference type="PROSITE" id="PS51198">
    <property type="entry name" value="UVRD_HELICASE_ATP_BIND"/>
    <property type="match status" value="1"/>
</dbReference>
<dbReference type="InterPro" id="IPR027417">
    <property type="entry name" value="P-loop_NTPase"/>
</dbReference>
<organism evidence="18 19">
    <name type="scientific">Arcanobacterium bovis</name>
    <dbReference type="NCBI Taxonomy" id="2529275"/>
    <lineage>
        <taxon>Bacteria</taxon>
        <taxon>Bacillati</taxon>
        <taxon>Actinomycetota</taxon>
        <taxon>Actinomycetes</taxon>
        <taxon>Actinomycetales</taxon>
        <taxon>Actinomycetaceae</taxon>
        <taxon>Arcanobacterium</taxon>
    </lineage>
</organism>
<keyword evidence="5 15" id="KW-0378">Hydrolase</keyword>
<name>A0A4V2KR49_9ACTO</name>
<dbReference type="InterPro" id="IPR038726">
    <property type="entry name" value="PDDEXK_AddAB-type"/>
</dbReference>
<keyword evidence="9" id="KW-0238">DNA-binding</keyword>
<feature type="domain" description="UvrD-like helicase C-terminal" evidence="17">
    <location>
        <begin position="343"/>
        <end position="642"/>
    </location>
</feature>
<keyword evidence="8 15" id="KW-0067">ATP-binding</keyword>